<dbReference type="AlphaFoldDB" id="A0A1T4PHS2"/>
<proteinExistence type="predicted"/>
<sequence>MPNENLVKWEKIIVLGVEGGCLTLYGHKNGNAIWQFKILSDETTLMEAGDSRDDYMSESRIVEGCDNAISMLNDKYPYWKRFYLLEIHPDFVATFHEAGLRRTR</sequence>
<organism evidence="1 2">
    <name type="scientific">Trichlorobacter thiogenes</name>
    <dbReference type="NCBI Taxonomy" id="115783"/>
    <lineage>
        <taxon>Bacteria</taxon>
        <taxon>Pseudomonadati</taxon>
        <taxon>Thermodesulfobacteriota</taxon>
        <taxon>Desulfuromonadia</taxon>
        <taxon>Geobacterales</taxon>
        <taxon>Geobacteraceae</taxon>
        <taxon>Trichlorobacter</taxon>
    </lineage>
</organism>
<dbReference type="RefSeq" id="WP_078790251.1">
    <property type="nucleotide sequence ID" value="NZ_FUWR01000010.1"/>
</dbReference>
<keyword evidence="2" id="KW-1185">Reference proteome</keyword>
<evidence type="ECO:0000313" key="2">
    <source>
        <dbReference type="Proteomes" id="UP000190102"/>
    </source>
</evidence>
<dbReference type="EMBL" id="FUWR01000010">
    <property type="protein sequence ID" value="SJZ91094.1"/>
    <property type="molecule type" value="Genomic_DNA"/>
</dbReference>
<name>A0A1T4PHS2_9BACT</name>
<dbReference type="STRING" id="115783.SAMN02745119_01967"/>
<dbReference type="Proteomes" id="UP000190102">
    <property type="component" value="Unassembled WGS sequence"/>
</dbReference>
<gene>
    <name evidence="1" type="ORF">SAMN02745119_01967</name>
</gene>
<reference evidence="2" key="1">
    <citation type="submission" date="2017-02" db="EMBL/GenBank/DDBJ databases">
        <authorList>
            <person name="Varghese N."/>
            <person name="Submissions S."/>
        </authorList>
    </citation>
    <scope>NUCLEOTIDE SEQUENCE [LARGE SCALE GENOMIC DNA]</scope>
    <source>
        <strain evidence="2">ATCC BAA-34</strain>
    </source>
</reference>
<evidence type="ECO:0000313" key="1">
    <source>
        <dbReference type="EMBL" id="SJZ91094.1"/>
    </source>
</evidence>
<accession>A0A1T4PHS2</accession>
<protein>
    <submittedName>
        <fullName evidence="1">Uncharacterized protein</fullName>
    </submittedName>
</protein>